<dbReference type="EMBL" id="QTSX02006832">
    <property type="protein sequence ID" value="KAJ9052059.1"/>
    <property type="molecule type" value="Genomic_DNA"/>
</dbReference>
<name>A0ACC2RPP2_9FUNG</name>
<evidence type="ECO:0000313" key="1">
    <source>
        <dbReference type="EMBL" id="KAJ9052059.1"/>
    </source>
</evidence>
<accession>A0ACC2RPP2</accession>
<gene>
    <name evidence="1" type="ORF">DSO57_1038003</name>
</gene>
<keyword evidence="2" id="KW-1185">Reference proteome</keyword>
<proteinExistence type="predicted"/>
<comment type="caution">
    <text evidence="1">The sequence shown here is derived from an EMBL/GenBank/DDBJ whole genome shotgun (WGS) entry which is preliminary data.</text>
</comment>
<sequence length="84" mass="9108">MSCSFQVLAGIPILGVMYGLSLRGLNPKKSRQPISGQGQGLKPNFGLWFQVFPKILVYLGLFAPILEELTSVMLKVALDSLSAL</sequence>
<reference evidence="1" key="1">
    <citation type="submission" date="2022-04" db="EMBL/GenBank/DDBJ databases">
        <title>Genome of the entomopathogenic fungus Entomophthora muscae.</title>
        <authorList>
            <person name="Elya C."/>
            <person name="Lovett B.R."/>
            <person name="Lee E."/>
            <person name="Macias A.M."/>
            <person name="Hajek A.E."/>
            <person name="De Bivort B.L."/>
            <person name="Kasson M.T."/>
            <person name="De Fine Licht H.H."/>
            <person name="Stajich J.E."/>
        </authorList>
    </citation>
    <scope>NUCLEOTIDE SEQUENCE</scope>
    <source>
        <strain evidence="1">Berkeley</strain>
    </source>
</reference>
<evidence type="ECO:0000313" key="2">
    <source>
        <dbReference type="Proteomes" id="UP001165960"/>
    </source>
</evidence>
<organism evidence="1 2">
    <name type="scientific">Entomophthora muscae</name>
    <dbReference type="NCBI Taxonomy" id="34485"/>
    <lineage>
        <taxon>Eukaryota</taxon>
        <taxon>Fungi</taxon>
        <taxon>Fungi incertae sedis</taxon>
        <taxon>Zoopagomycota</taxon>
        <taxon>Entomophthoromycotina</taxon>
        <taxon>Entomophthoromycetes</taxon>
        <taxon>Entomophthorales</taxon>
        <taxon>Entomophthoraceae</taxon>
        <taxon>Entomophthora</taxon>
    </lineage>
</organism>
<dbReference type="Proteomes" id="UP001165960">
    <property type="component" value="Unassembled WGS sequence"/>
</dbReference>
<protein>
    <submittedName>
        <fullName evidence="1">Uncharacterized protein</fullName>
    </submittedName>
</protein>